<accession>A0A9P0P900</accession>
<evidence type="ECO:0000256" key="1">
    <source>
        <dbReference type="SAM" id="MobiDB-lite"/>
    </source>
</evidence>
<feature type="region of interest" description="Disordered" evidence="1">
    <location>
        <begin position="15"/>
        <end position="45"/>
    </location>
</feature>
<evidence type="ECO:0000313" key="2">
    <source>
        <dbReference type="EMBL" id="CAH1975904.1"/>
    </source>
</evidence>
<organism evidence="2 3">
    <name type="scientific">Acanthoscelides obtectus</name>
    <name type="common">Bean weevil</name>
    <name type="synonym">Bruchus obtectus</name>
    <dbReference type="NCBI Taxonomy" id="200917"/>
    <lineage>
        <taxon>Eukaryota</taxon>
        <taxon>Metazoa</taxon>
        <taxon>Ecdysozoa</taxon>
        <taxon>Arthropoda</taxon>
        <taxon>Hexapoda</taxon>
        <taxon>Insecta</taxon>
        <taxon>Pterygota</taxon>
        <taxon>Neoptera</taxon>
        <taxon>Endopterygota</taxon>
        <taxon>Coleoptera</taxon>
        <taxon>Polyphaga</taxon>
        <taxon>Cucujiformia</taxon>
        <taxon>Chrysomeloidea</taxon>
        <taxon>Chrysomelidae</taxon>
        <taxon>Bruchinae</taxon>
        <taxon>Bruchini</taxon>
        <taxon>Acanthoscelides</taxon>
    </lineage>
</organism>
<dbReference type="Proteomes" id="UP001152888">
    <property type="component" value="Unassembled WGS sequence"/>
</dbReference>
<proteinExistence type="predicted"/>
<dbReference type="EMBL" id="CAKOFQ010006841">
    <property type="protein sequence ID" value="CAH1975904.1"/>
    <property type="molecule type" value="Genomic_DNA"/>
</dbReference>
<evidence type="ECO:0000313" key="3">
    <source>
        <dbReference type="Proteomes" id="UP001152888"/>
    </source>
</evidence>
<protein>
    <submittedName>
        <fullName evidence="2">Uncharacterized protein</fullName>
    </submittedName>
</protein>
<name>A0A9P0P900_ACAOB</name>
<sequence>MSTLARPPTYALGSFDSHWETASTPSAPRARREGLGRGGNNYGQRQIDNSCVCEIWEAKIAIIEIFLGKMGENATELNTINM</sequence>
<reference evidence="2" key="1">
    <citation type="submission" date="2022-03" db="EMBL/GenBank/DDBJ databases">
        <authorList>
            <person name="Sayadi A."/>
        </authorList>
    </citation>
    <scope>NUCLEOTIDE SEQUENCE</scope>
</reference>
<dbReference type="AlphaFoldDB" id="A0A9P0P900"/>
<comment type="caution">
    <text evidence="2">The sequence shown here is derived from an EMBL/GenBank/DDBJ whole genome shotgun (WGS) entry which is preliminary data.</text>
</comment>
<keyword evidence="3" id="KW-1185">Reference proteome</keyword>
<gene>
    <name evidence="2" type="ORF">ACAOBT_LOCUS11840</name>
</gene>